<sequence length="214" mass="23756">MTSQGVTPGQKHQLVCASMSDCKRQQSTDSEDESTVIRDDNVANLTDLDMDEGGFRLVHHRKDMMVGIPVLIAPPSEGANLRQVNPIALYSEIEAILGGASVNSNSTEQGALLLDMETEDQANMFPQTKTICGLAISARVPHTYVKNTWIIKGVPRWYEELLTYLRPQGVSVGIKAHWLCSSHIRSQFGTPREDQSWLHQTRACKLRGYAATLF</sequence>
<reference evidence="1" key="2">
    <citation type="submission" date="2021-09" db="EMBL/GenBank/DDBJ databases">
        <authorList>
            <person name="Jia N."/>
            <person name="Wang J."/>
            <person name="Shi W."/>
            <person name="Du L."/>
            <person name="Sun Y."/>
            <person name="Zhan W."/>
            <person name="Jiang J."/>
            <person name="Wang Q."/>
            <person name="Zhang B."/>
            <person name="Ji P."/>
            <person name="Sakyi L.B."/>
            <person name="Cui X."/>
            <person name="Yuan T."/>
            <person name="Jiang B."/>
            <person name="Yang W."/>
            <person name="Lam T.T.-Y."/>
            <person name="Chang Q."/>
            <person name="Ding S."/>
            <person name="Wang X."/>
            <person name="Zhu J."/>
            <person name="Ruan X."/>
            <person name="Zhao L."/>
            <person name="Wei J."/>
            <person name="Que T."/>
            <person name="Du C."/>
            <person name="Cheng J."/>
            <person name="Dai P."/>
            <person name="Han X."/>
            <person name="Huang E."/>
            <person name="Gao Y."/>
            <person name="Liu J."/>
            <person name="Shao H."/>
            <person name="Ye R."/>
            <person name="Li L."/>
            <person name="Wei W."/>
            <person name="Wang X."/>
            <person name="Wang C."/>
            <person name="Huo Q."/>
            <person name="Li W."/>
            <person name="Guo W."/>
            <person name="Chen H."/>
            <person name="Chen S."/>
            <person name="Zhou L."/>
            <person name="Zhou L."/>
            <person name="Ni X."/>
            <person name="Tian J."/>
            <person name="Zhou Y."/>
            <person name="Sheng Y."/>
            <person name="Liu T."/>
            <person name="Pan Y."/>
            <person name="Xia L."/>
            <person name="Li J."/>
            <person name="Zhao F."/>
            <person name="Cao W."/>
        </authorList>
    </citation>
    <scope>NUCLEOTIDE SEQUENCE</scope>
    <source>
        <strain evidence="1">Rsan-2018</strain>
        <tissue evidence="1">Larvae</tissue>
    </source>
</reference>
<keyword evidence="2" id="KW-1185">Reference proteome</keyword>
<organism evidence="1 2">
    <name type="scientific">Rhipicephalus sanguineus</name>
    <name type="common">Brown dog tick</name>
    <name type="synonym">Ixodes sanguineus</name>
    <dbReference type="NCBI Taxonomy" id="34632"/>
    <lineage>
        <taxon>Eukaryota</taxon>
        <taxon>Metazoa</taxon>
        <taxon>Ecdysozoa</taxon>
        <taxon>Arthropoda</taxon>
        <taxon>Chelicerata</taxon>
        <taxon>Arachnida</taxon>
        <taxon>Acari</taxon>
        <taxon>Parasitiformes</taxon>
        <taxon>Ixodida</taxon>
        <taxon>Ixodoidea</taxon>
        <taxon>Ixodidae</taxon>
        <taxon>Rhipicephalinae</taxon>
        <taxon>Rhipicephalus</taxon>
        <taxon>Rhipicephalus</taxon>
    </lineage>
</organism>
<accession>A0A9D4PU48</accession>
<evidence type="ECO:0000313" key="2">
    <source>
        <dbReference type="Proteomes" id="UP000821837"/>
    </source>
</evidence>
<gene>
    <name evidence="1" type="ORF">HPB52_024015</name>
</gene>
<evidence type="ECO:0000313" key="1">
    <source>
        <dbReference type="EMBL" id="KAH7952561.1"/>
    </source>
</evidence>
<dbReference type="EMBL" id="JABSTV010001251">
    <property type="protein sequence ID" value="KAH7952561.1"/>
    <property type="molecule type" value="Genomic_DNA"/>
</dbReference>
<dbReference type="Proteomes" id="UP000821837">
    <property type="component" value="Chromosome 5"/>
</dbReference>
<protein>
    <submittedName>
        <fullName evidence="1">Uncharacterized protein</fullName>
    </submittedName>
</protein>
<reference evidence="1" key="1">
    <citation type="journal article" date="2020" name="Cell">
        <title>Large-Scale Comparative Analyses of Tick Genomes Elucidate Their Genetic Diversity and Vector Capacities.</title>
        <authorList>
            <consortium name="Tick Genome and Microbiome Consortium (TIGMIC)"/>
            <person name="Jia N."/>
            <person name="Wang J."/>
            <person name="Shi W."/>
            <person name="Du L."/>
            <person name="Sun Y."/>
            <person name="Zhan W."/>
            <person name="Jiang J.F."/>
            <person name="Wang Q."/>
            <person name="Zhang B."/>
            <person name="Ji P."/>
            <person name="Bell-Sakyi L."/>
            <person name="Cui X.M."/>
            <person name="Yuan T.T."/>
            <person name="Jiang B.G."/>
            <person name="Yang W.F."/>
            <person name="Lam T.T."/>
            <person name="Chang Q.C."/>
            <person name="Ding S.J."/>
            <person name="Wang X.J."/>
            <person name="Zhu J.G."/>
            <person name="Ruan X.D."/>
            <person name="Zhao L."/>
            <person name="Wei J.T."/>
            <person name="Ye R.Z."/>
            <person name="Que T.C."/>
            <person name="Du C.H."/>
            <person name="Zhou Y.H."/>
            <person name="Cheng J.X."/>
            <person name="Dai P.F."/>
            <person name="Guo W.B."/>
            <person name="Han X.H."/>
            <person name="Huang E.J."/>
            <person name="Li L.F."/>
            <person name="Wei W."/>
            <person name="Gao Y.C."/>
            <person name="Liu J.Z."/>
            <person name="Shao H.Z."/>
            <person name="Wang X."/>
            <person name="Wang C.C."/>
            <person name="Yang T.C."/>
            <person name="Huo Q.B."/>
            <person name="Li W."/>
            <person name="Chen H.Y."/>
            <person name="Chen S.E."/>
            <person name="Zhou L.G."/>
            <person name="Ni X.B."/>
            <person name="Tian J.H."/>
            <person name="Sheng Y."/>
            <person name="Liu T."/>
            <person name="Pan Y.S."/>
            <person name="Xia L.Y."/>
            <person name="Li J."/>
            <person name="Zhao F."/>
            <person name="Cao W.C."/>
        </authorList>
    </citation>
    <scope>NUCLEOTIDE SEQUENCE</scope>
    <source>
        <strain evidence="1">Rsan-2018</strain>
    </source>
</reference>
<dbReference type="AlphaFoldDB" id="A0A9D4PU48"/>
<proteinExistence type="predicted"/>
<comment type="caution">
    <text evidence="1">The sequence shown here is derived from an EMBL/GenBank/DDBJ whole genome shotgun (WGS) entry which is preliminary data.</text>
</comment>
<name>A0A9D4PU48_RHISA</name>